<dbReference type="Pfam" id="PF00069">
    <property type="entry name" value="Pkinase"/>
    <property type="match status" value="1"/>
</dbReference>
<dbReference type="RefSeq" id="XP_027772475.1">
    <property type="nucleotide sequence ID" value="XM_027916674.1"/>
</dbReference>
<dbReference type="PANTHER" id="PTHR43895">
    <property type="entry name" value="CALCIUM/CALMODULIN-DEPENDENT PROTEIN KINASE KINASE-RELATED"/>
    <property type="match status" value="1"/>
</dbReference>
<evidence type="ECO:0000256" key="3">
    <source>
        <dbReference type="ARBA" id="ARBA00022741"/>
    </source>
</evidence>
<reference evidence="9" key="2">
    <citation type="submission" date="2025-08" db="UniProtKB">
        <authorList>
            <consortium name="RefSeq"/>
        </authorList>
    </citation>
    <scope>IDENTIFICATION</scope>
</reference>
<dbReference type="PROSITE" id="PS50011">
    <property type="entry name" value="PROTEIN_KINASE_DOM"/>
    <property type="match status" value="1"/>
</dbReference>
<keyword evidence="1" id="KW-0723">Serine/threonine-protein kinase</keyword>
<evidence type="ECO:0000259" key="7">
    <source>
        <dbReference type="PROSITE" id="PS50011"/>
    </source>
</evidence>
<evidence type="ECO:0000256" key="6">
    <source>
        <dbReference type="PROSITE-ProRule" id="PRU10141"/>
    </source>
</evidence>
<reference evidence="8" key="1">
    <citation type="journal article" date="2014" name="Nat. Genet.">
        <title>The genome of the stress-tolerant wild tomato species Solanum pennellii.</title>
        <authorList>
            <person name="Bolger A."/>
            <person name="Scossa F."/>
            <person name="Bolger M.E."/>
            <person name="Lanz C."/>
            <person name="Maumus F."/>
            <person name="Tohge T."/>
            <person name="Quesneville H."/>
            <person name="Alseekh S."/>
            <person name="Sorensen I."/>
            <person name="Lichtenstein G."/>
            <person name="Fich E.A."/>
            <person name="Conte M."/>
            <person name="Keller H."/>
            <person name="Schneeberger K."/>
            <person name="Schwacke R."/>
            <person name="Ofner I."/>
            <person name="Vrebalov J."/>
            <person name="Xu Y."/>
            <person name="Osorio S."/>
            <person name="Aflitos S.A."/>
            <person name="Schijlen E."/>
            <person name="Jimenez-Gomez J.M."/>
            <person name="Ryngajllo M."/>
            <person name="Kimura S."/>
            <person name="Kumar R."/>
            <person name="Koenig D."/>
            <person name="Headland L.R."/>
            <person name="Maloof J.N."/>
            <person name="Sinha N."/>
            <person name="van Ham R.C."/>
            <person name="Lankhorst R.K."/>
            <person name="Mao L."/>
            <person name="Vogel A."/>
            <person name="Arsova B."/>
            <person name="Panstruga R."/>
            <person name="Fei Z."/>
            <person name="Rose J.K."/>
            <person name="Zamir D."/>
            <person name="Carrari F."/>
            <person name="Giovannoni J.J."/>
            <person name="Weigel D."/>
            <person name="Usadel B."/>
            <person name="Fernie A.R."/>
        </authorList>
    </citation>
    <scope>NUCLEOTIDE SEQUENCE [LARGE SCALE GENOMIC DNA]</scope>
    <source>
        <strain evidence="8">cv. LA0716</strain>
    </source>
</reference>
<evidence type="ECO:0000256" key="4">
    <source>
        <dbReference type="ARBA" id="ARBA00022777"/>
    </source>
</evidence>
<protein>
    <submittedName>
        <fullName evidence="9">CBL-interacting serine/threonine-protein kinase 8-like</fullName>
    </submittedName>
</protein>
<keyword evidence="4" id="KW-0418">Kinase</keyword>
<organism evidence="8 9">
    <name type="scientific">Solanum pennellii</name>
    <name type="common">Tomato</name>
    <name type="synonym">Lycopersicon pennellii</name>
    <dbReference type="NCBI Taxonomy" id="28526"/>
    <lineage>
        <taxon>Eukaryota</taxon>
        <taxon>Viridiplantae</taxon>
        <taxon>Streptophyta</taxon>
        <taxon>Embryophyta</taxon>
        <taxon>Tracheophyta</taxon>
        <taxon>Spermatophyta</taxon>
        <taxon>Magnoliopsida</taxon>
        <taxon>eudicotyledons</taxon>
        <taxon>Gunneridae</taxon>
        <taxon>Pentapetalae</taxon>
        <taxon>asterids</taxon>
        <taxon>lamiids</taxon>
        <taxon>Solanales</taxon>
        <taxon>Solanaceae</taxon>
        <taxon>Solanoideae</taxon>
        <taxon>Solaneae</taxon>
        <taxon>Solanum</taxon>
        <taxon>Solanum subgen. Lycopersicon</taxon>
    </lineage>
</organism>
<evidence type="ECO:0000256" key="2">
    <source>
        <dbReference type="ARBA" id="ARBA00022679"/>
    </source>
</evidence>
<accession>A0ABM1V9Q7</accession>
<evidence type="ECO:0000256" key="1">
    <source>
        <dbReference type="ARBA" id="ARBA00022527"/>
    </source>
</evidence>
<dbReference type="SUPFAM" id="SSF56112">
    <property type="entry name" value="Protein kinase-like (PK-like)"/>
    <property type="match status" value="1"/>
</dbReference>
<keyword evidence="2" id="KW-0808">Transferase</keyword>
<name>A0ABM1V9Q7_SOLPN</name>
<dbReference type="InterPro" id="IPR000719">
    <property type="entry name" value="Prot_kinase_dom"/>
</dbReference>
<evidence type="ECO:0000313" key="8">
    <source>
        <dbReference type="Proteomes" id="UP000694930"/>
    </source>
</evidence>
<evidence type="ECO:0000256" key="5">
    <source>
        <dbReference type="ARBA" id="ARBA00022840"/>
    </source>
</evidence>
<dbReference type="Gene3D" id="3.30.200.20">
    <property type="entry name" value="Phosphorylase Kinase, domain 1"/>
    <property type="match status" value="1"/>
</dbReference>
<feature type="binding site" evidence="6">
    <location>
        <position position="47"/>
    </location>
    <ligand>
        <name>ATP</name>
        <dbReference type="ChEBI" id="CHEBI:30616"/>
    </ligand>
</feature>
<evidence type="ECO:0000313" key="9">
    <source>
        <dbReference type="RefSeq" id="XP_027772475.1"/>
    </source>
</evidence>
<keyword evidence="3 6" id="KW-0547">Nucleotide-binding</keyword>
<dbReference type="InterPro" id="IPR017441">
    <property type="entry name" value="Protein_kinase_ATP_BS"/>
</dbReference>
<dbReference type="Proteomes" id="UP000694930">
    <property type="component" value="Chromosome 4"/>
</dbReference>
<dbReference type="PANTHER" id="PTHR43895:SF114">
    <property type="entry name" value="NON-SPECIFIC SERINE_THREONINE PROTEIN KINASE"/>
    <property type="match status" value="1"/>
</dbReference>
<keyword evidence="5 6" id="KW-0067">ATP-binding</keyword>
<dbReference type="InterPro" id="IPR011009">
    <property type="entry name" value="Kinase-like_dom_sf"/>
</dbReference>
<sequence length="95" mass="10905">MVVRKVGKYEVGRTIGEGTFAKVKFAQNTETGESVAMKVLDRSTIIKHKMVDQIKQEISIMKLVRHPYVVRLHEACAKISANDFQFSEICFLFHF</sequence>
<dbReference type="GeneID" id="114076934"/>
<proteinExistence type="predicted"/>
<keyword evidence="8" id="KW-1185">Reference proteome</keyword>
<dbReference type="PROSITE" id="PS00107">
    <property type="entry name" value="PROTEIN_KINASE_ATP"/>
    <property type="match status" value="1"/>
</dbReference>
<gene>
    <name evidence="9" type="primary">LOC114076934</name>
</gene>
<feature type="domain" description="Protein kinase" evidence="7">
    <location>
        <begin position="9"/>
        <end position="95"/>
    </location>
</feature>